<dbReference type="EC" id="2.7.13.3" evidence="2"/>
<dbReference type="Proteomes" id="UP000217895">
    <property type="component" value="Chromosome"/>
</dbReference>
<dbReference type="SMART" id="SM00065">
    <property type="entry name" value="GAF"/>
    <property type="match status" value="1"/>
</dbReference>
<dbReference type="Gene3D" id="3.30.450.40">
    <property type="match status" value="1"/>
</dbReference>
<dbReference type="PANTHER" id="PTHR43065">
    <property type="entry name" value="SENSOR HISTIDINE KINASE"/>
    <property type="match status" value="1"/>
</dbReference>
<feature type="domain" description="Histidine kinase" evidence="7">
    <location>
        <begin position="242"/>
        <end position="497"/>
    </location>
</feature>
<dbReference type="PRINTS" id="PR00344">
    <property type="entry name" value="BCTRLSENSOR"/>
</dbReference>
<dbReference type="InterPro" id="IPR003018">
    <property type="entry name" value="GAF"/>
</dbReference>
<dbReference type="InterPro" id="IPR004358">
    <property type="entry name" value="Sig_transdc_His_kin-like_C"/>
</dbReference>
<dbReference type="Pfam" id="PF02518">
    <property type="entry name" value="HATPase_c"/>
    <property type="match status" value="1"/>
</dbReference>
<evidence type="ECO:0000313" key="8">
    <source>
        <dbReference type="EMBL" id="BAY53935.1"/>
    </source>
</evidence>
<evidence type="ECO:0000313" key="9">
    <source>
        <dbReference type="Proteomes" id="UP000217895"/>
    </source>
</evidence>
<keyword evidence="6" id="KW-0175">Coiled coil</keyword>
<keyword evidence="3" id="KW-0597">Phosphoprotein</keyword>
<dbReference type="InterPro" id="IPR003594">
    <property type="entry name" value="HATPase_dom"/>
</dbReference>
<keyword evidence="9" id="KW-1185">Reference proteome</keyword>
<dbReference type="SUPFAM" id="SSF55874">
    <property type="entry name" value="ATPase domain of HSP90 chaperone/DNA topoisomerase II/histidine kinase"/>
    <property type="match status" value="1"/>
</dbReference>
<dbReference type="AlphaFoldDB" id="A0A1Z4JAX4"/>
<evidence type="ECO:0000256" key="2">
    <source>
        <dbReference type="ARBA" id="ARBA00012438"/>
    </source>
</evidence>
<dbReference type="PANTHER" id="PTHR43065:SF50">
    <property type="entry name" value="HISTIDINE KINASE"/>
    <property type="match status" value="1"/>
</dbReference>
<dbReference type="Gene3D" id="3.30.565.10">
    <property type="entry name" value="Histidine kinase-like ATPase, C-terminal domain"/>
    <property type="match status" value="1"/>
</dbReference>
<proteinExistence type="predicted"/>
<dbReference type="SUPFAM" id="SSF47384">
    <property type="entry name" value="Homodimeric domain of signal transducing histidine kinase"/>
    <property type="match status" value="1"/>
</dbReference>
<evidence type="ECO:0000256" key="1">
    <source>
        <dbReference type="ARBA" id="ARBA00000085"/>
    </source>
</evidence>
<dbReference type="SMART" id="SM00387">
    <property type="entry name" value="HATPase_c"/>
    <property type="match status" value="1"/>
</dbReference>
<keyword evidence="4 8" id="KW-0418">Kinase</keyword>
<evidence type="ECO:0000256" key="6">
    <source>
        <dbReference type="SAM" id="Coils"/>
    </source>
</evidence>
<dbReference type="InterPro" id="IPR029016">
    <property type="entry name" value="GAF-like_dom_sf"/>
</dbReference>
<accession>A0A1Z4JAX4</accession>
<evidence type="ECO:0000259" key="7">
    <source>
        <dbReference type="PROSITE" id="PS50109"/>
    </source>
</evidence>
<organism evidence="8 9">
    <name type="scientific">Leptolyngbya boryana NIES-2135</name>
    <dbReference type="NCBI Taxonomy" id="1973484"/>
    <lineage>
        <taxon>Bacteria</taxon>
        <taxon>Bacillati</taxon>
        <taxon>Cyanobacteriota</taxon>
        <taxon>Cyanophyceae</taxon>
        <taxon>Leptolyngbyales</taxon>
        <taxon>Leptolyngbyaceae</taxon>
        <taxon>Leptolyngbya group</taxon>
        <taxon>Leptolyngbya</taxon>
    </lineage>
</organism>
<feature type="coiled-coil region" evidence="6">
    <location>
        <begin position="206"/>
        <end position="233"/>
    </location>
</feature>
<dbReference type="PROSITE" id="PS50109">
    <property type="entry name" value="HIS_KIN"/>
    <property type="match status" value="1"/>
</dbReference>
<dbReference type="EMBL" id="AP018203">
    <property type="protein sequence ID" value="BAY53935.1"/>
    <property type="molecule type" value="Genomic_DNA"/>
</dbReference>
<protein>
    <recommendedName>
        <fullName evidence="2">histidine kinase</fullName>
        <ecNumber evidence="2">2.7.13.3</ecNumber>
    </recommendedName>
</protein>
<keyword evidence="5" id="KW-0902">Two-component regulatory system</keyword>
<evidence type="ECO:0000256" key="4">
    <source>
        <dbReference type="ARBA" id="ARBA00022777"/>
    </source>
</evidence>
<evidence type="ECO:0000256" key="3">
    <source>
        <dbReference type="ARBA" id="ARBA00022553"/>
    </source>
</evidence>
<comment type="catalytic activity">
    <reaction evidence="1">
        <text>ATP + protein L-histidine = ADP + protein N-phospho-L-histidine.</text>
        <dbReference type="EC" id="2.7.13.3"/>
    </reaction>
</comment>
<name>A0A1Z4JAX4_LEPBY</name>
<gene>
    <name evidence="8" type="ORF">NIES2135_07480</name>
</gene>
<dbReference type="InterPro" id="IPR036097">
    <property type="entry name" value="HisK_dim/P_sf"/>
</dbReference>
<dbReference type="CDD" id="cd00082">
    <property type="entry name" value="HisKA"/>
    <property type="match status" value="1"/>
</dbReference>
<dbReference type="InterPro" id="IPR003661">
    <property type="entry name" value="HisK_dim/P_dom"/>
</dbReference>
<reference evidence="8 9" key="1">
    <citation type="submission" date="2017-06" db="EMBL/GenBank/DDBJ databases">
        <title>Genome sequencing of cyanobaciteial culture collection at National Institute for Environmental Studies (NIES).</title>
        <authorList>
            <person name="Hirose Y."/>
            <person name="Shimura Y."/>
            <person name="Fujisawa T."/>
            <person name="Nakamura Y."/>
            <person name="Kawachi M."/>
        </authorList>
    </citation>
    <scope>NUCLEOTIDE SEQUENCE [LARGE SCALE GENOMIC DNA]</scope>
    <source>
        <strain evidence="8 9">NIES-2135</strain>
    </source>
</reference>
<dbReference type="Pfam" id="PF01590">
    <property type="entry name" value="GAF"/>
    <property type="match status" value="1"/>
</dbReference>
<dbReference type="InterPro" id="IPR005467">
    <property type="entry name" value="His_kinase_dom"/>
</dbReference>
<dbReference type="SUPFAM" id="SSF55781">
    <property type="entry name" value="GAF domain-like"/>
    <property type="match status" value="1"/>
</dbReference>
<keyword evidence="4 8" id="KW-0808">Transferase</keyword>
<sequence>MSALFPQPQSTQAYIEFLEKSIAQLQADRQSWIATERSLQAQVQALIQLSQSEALNQRDFQGALEELTEVTARVLQVERVSVWLFDPDRTSIRCLDLFEQSHGQHVQGIELQVTDYPNYFAAVESEPLIVAEDAQTNPNTCEFREGYLIPLNIQSMLDSGFQLDGQVGGVICCEQVGTKREWSQADQNFIRSAAHLISLIVESHRRQQQTLELQQVLEDLKQAQLQVIQSEKMSALGNLVAGIAHEINNPVSYLSGNIQPAVDYSQSLFQLIDLYQATYPMPGAAILEEIDAIDLEFLREDFPKVMRSMREGVNRIQAISRSLRLFSRADQDQKQAFNVHDGLESTLLILEHRLKATESRPAIMVIKQYGNLPLVQCFPGQLNQVFMNLLANAIDALEESNQGKALSDLRACPNQITLQTWASDEYVSIQISDNGTGMSEAVQKRIFEHLFTTKAVGKGTGFGLAIAQQIMVEQHQGCIQVNSRLGEGTSFLLELPL</sequence>
<dbReference type="Gene3D" id="1.10.287.130">
    <property type="match status" value="1"/>
</dbReference>
<dbReference type="InterPro" id="IPR036890">
    <property type="entry name" value="HATPase_C_sf"/>
</dbReference>
<evidence type="ECO:0000256" key="5">
    <source>
        <dbReference type="ARBA" id="ARBA00023012"/>
    </source>
</evidence>
<dbReference type="GO" id="GO:0000155">
    <property type="term" value="F:phosphorelay sensor kinase activity"/>
    <property type="evidence" value="ECO:0007669"/>
    <property type="project" value="InterPro"/>
</dbReference>